<keyword evidence="1" id="KW-0812">Transmembrane</keyword>
<name>A0A3S0WSR5_9GAMM</name>
<dbReference type="EMBL" id="RZGR01000005">
    <property type="protein sequence ID" value="RUQ90053.1"/>
    <property type="molecule type" value="Genomic_DNA"/>
</dbReference>
<keyword evidence="1" id="KW-1133">Transmembrane helix</keyword>
<reference evidence="2 3" key="1">
    <citation type="submission" date="2018-12" db="EMBL/GenBank/DDBJ databases">
        <title>Legionella sp,whole genome shotgun sequence.</title>
        <authorList>
            <person name="Wu H."/>
        </authorList>
    </citation>
    <scope>NUCLEOTIDE SEQUENCE [LARGE SCALE GENOMIC DNA]</scope>
    <source>
        <strain evidence="3">km714</strain>
    </source>
</reference>
<comment type="caution">
    <text evidence="2">The sequence shown here is derived from an EMBL/GenBank/DDBJ whole genome shotgun (WGS) entry which is preliminary data.</text>
</comment>
<sequence>MPSHLTTLGELSYQLSSQDPEVKAEILDEIFKDSSQPLHMVFKNPADIKFFLQNISNEDITLVFTSIRDNRFLSQNPIAENYVFNYLAPFYNELSAKQQTAVLIGLGHVFCCKNPEFFDKILLSGNKEQIEAIFAGAKGGGAATLCSLLYDSFERFEKTFYRQDAQTQKFLMGNLMEMARNRGVVFTPRTEDLEYQELYRYFSILPKSLEDYSSFFNRCQQLELKKEVLTKCKMHIALFISKASSSERQDFFANLPPEIAPAIKENCSKCLPVVMYPQVYKAKEIVEQLQQINPIERVASQPASASIQQPGGGSHYSLPKEELDLLELNLCKLFIKTETYRAHLLAVNKTSDPQYVLTKKLKAILENKEMDAVNKVKEFYEVLNSPVHESNFYETGVTCLLRDDSGKEYWKGVAAILATVAAFLVFILPGITALIAVHATTGSISRTYGNFFKGAGERFLEEVNEHQSNFKKLNS</sequence>
<proteinExistence type="predicted"/>
<evidence type="ECO:0000313" key="2">
    <source>
        <dbReference type="EMBL" id="RUQ90053.1"/>
    </source>
</evidence>
<dbReference type="RefSeq" id="WP_127111083.1">
    <property type="nucleotide sequence ID" value="NZ_RZGR01000005.1"/>
</dbReference>
<protein>
    <submittedName>
        <fullName evidence="2">Uncharacterized protein</fullName>
    </submittedName>
</protein>
<gene>
    <name evidence="2" type="ORF">EKM59_02645</name>
</gene>
<evidence type="ECO:0000256" key="1">
    <source>
        <dbReference type="SAM" id="Phobius"/>
    </source>
</evidence>
<accession>A0A3S0WSR5</accession>
<keyword evidence="3" id="KW-1185">Reference proteome</keyword>
<dbReference type="Proteomes" id="UP000288012">
    <property type="component" value="Unassembled WGS sequence"/>
</dbReference>
<organism evidence="2 3">
    <name type="scientific">Legionella septentrionalis</name>
    <dbReference type="NCBI Taxonomy" id="2498109"/>
    <lineage>
        <taxon>Bacteria</taxon>
        <taxon>Pseudomonadati</taxon>
        <taxon>Pseudomonadota</taxon>
        <taxon>Gammaproteobacteria</taxon>
        <taxon>Legionellales</taxon>
        <taxon>Legionellaceae</taxon>
        <taxon>Legionella</taxon>
    </lineage>
</organism>
<keyword evidence="1" id="KW-0472">Membrane</keyword>
<feature type="transmembrane region" description="Helical" evidence="1">
    <location>
        <begin position="409"/>
        <end position="437"/>
    </location>
</feature>
<evidence type="ECO:0000313" key="3">
    <source>
        <dbReference type="Proteomes" id="UP000288012"/>
    </source>
</evidence>
<dbReference type="AlphaFoldDB" id="A0A3S0WSR5"/>